<keyword evidence="9" id="KW-0456">Lyase</keyword>
<evidence type="ECO:0000259" key="11">
    <source>
        <dbReference type="Pfam" id="PF00725"/>
    </source>
</evidence>
<keyword evidence="4" id="KW-0560">Oxidoreductase</keyword>
<evidence type="ECO:0000256" key="6">
    <source>
        <dbReference type="ARBA" id="ARBA00023098"/>
    </source>
</evidence>
<keyword evidence="3" id="KW-0276">Fatty acid metabolism</keyword>
<dbReference type="Pfam" id="PF00378">
    <property type="entry name" value="ECH_1"/>
    <property type="match status" value="1"/>
</dbReference>
<evidence type="ECO:0000256" key="1">
    <source>
        <dbReference type="ARBA" id="ARBA00004275"/>
    </source>
</evidence>
<comment type="pathway">
    <text evidence="2">Lipid metabolism; fatty acid beta-oxidation.</text>
</comment>
<proteinExistence type="predicted"/>
<dbReference type="GO" id="GO:0016616">
    <property type="term" value="F:oxidoreductase activity, acting on the CH-OH group of donors, NAD or NADP as acceptor"/>
    <property type="evidence" value="ECO:0007669"/>
    <property type="project" value="InterPro"/>
</dbReference>
<evidence type="ECO:0000313" key="14">
    <source>
        <dbReference type="Proteomes" id="UP001515480"/>
    </source>
</evidence>
<evidence type="ECO:0000256" key="4">
    <source>
        <dbReference type="ARBA" id="ARBA00023002"/>
    </source>
</evidence>
<comment type="subcellular location">
    <subcellularLocation>
        <location evidence="1">Peroxisome</location>
    </subcellularLocation>
</comment>
<dbReference type="Gene3D" id="1.10.1040.50">
    <property type="match status" value="2"/>
</dbReference>
<evidence type="ECO:0000256" key="8">
    <source>
        <dbReference type="ARBA" id="ARBA00023235"/>
    </source>
</evidence>
<dbReference type="CDD" id="cd06558">
    <property type="entry name" value="crotonase-like"/>
    <property type="match status" value="1"/>
</dbReference>
<evidence type="ECO:0000313" key="13">
    <source>
        <dbReference type="EMBL" id="KAL1526988.1"/>
    </source>
</evidence>
<dbReference type="InterPro" id="IPR008927">
    <property type="entry name" value="6-PGluconate_DH-like_C_sf"/>
</dbReference>
<keyword evidence="7" id="KW-0576">Peroxisome</keyword>
<organism evidence="13 14">
    <name type="scientific">Prymnesium parvum</name>
    <name type="common">Toxic golden alga</name>
    <dbReference type="NCBI Taxonomy" id="97485"/>
    <lineage>
        <taxon>Eukaryota</taxon>
        <taxon>Haptista</taxon>
        <taxon>Haptophyta</taxon>
        <taxon>Prymnesiophyceae</taxon>
        <taxon>Prymnesiales</taxon>
        <taxon>Prymnesiaceae</taxon>
        <taxon>Prymnesium</taxon>
    </lineage>
</organism>
<keyword evidence="8" id="KW-0413">Isomerase</keyword>
<dbReference type="GO" id="GO:0006631">
    <property type="term" value="P:fatty acid metabolic process"/>
    <property type="evidence" value="ECO:0007669"/>
    <property type="project" value="UniProtKB-KW"/>
</dbReference>
<dbReference type="Gene3D" id="3.90.226.10">
    <property type="entry name" value="2-enoyl-CoA Hydratase, Chain A, domain 1"/>
    <property type="match status" value="1"/>
</dbReference>
<dbReference type="AlphaFoldDB" id="A0AB34K1H6"/>
<dbReference type="SUPFAM" id="SSF51735">
    <property type="entry name" value="NAD(P)-binding Rossmann-fold domains"/>
    <property type="match status" value="1"/>
</dbReference>
<dbReference type="InterPro" id="IPR006176">
    <property type="entry name" value="3-OHacyl-CoA_DH_NAD-bd"/>
</dbReference>
<accession>A0AB34K1H6</accession>
<dbReference type="SUPFAM" id="SSF52096">
    <property type="entry name" value="ClpP/crotonase"/>
    <property type="match status" value="1"/>
</dbReference>
<keyword evidence="6" id="KW-0443">Lipid metabolism</keyword>
<keyword evidence="5" id="KW-0520">NAD</keyword>
<evidence type="ECO:0000256" key="5">
    <source>
        <dbReference type="ARBA" id="ARBA00023027"/>
    </source>
</evidence>
<reference evidence="13 14" key="1">
    <citation type="journal article" date="2024" name="Science">
        <title>Giant polyketide synthase enzymes in the biosynthesis of giant marine polyether toxins.</title>
        <authorList>
            <person name="Fallon T.R."/>
            <person name="Shende V.V."/>
            <person name="Wierzbicki I.H."/>
            <person name="Pendleton A.L."/>
            <person name="Watervoot N.F."/>
            <person name="Auber R.P."/>
            <person name="Gonzalez D.J."/>
            <person name="Wisecaver J.H."/>
            <person name="Moore B.S."/>
        </authorList>
    </citation>
    <scope>NUCLEOTIDE SEQUENCE [LARGE SCALE GENOMIC DNA]</scope>
    <source>
        <strain evidence="13 14">12B1</strain>
    </source>
</reference>
<evidence type="ECO:0000259" key="12">
    <source>
        <dbReference type="Pfam" id="PF02737"/>
    </source>
</evidence>
<dbReference type="GO" id="GO:0070403">
    <property type="term" value="F:NAD+ binding"/>
    <property type="evidence" value="ECO:0007669"/>
    <property type="project" value="InterPro"/>
</dbReference>
<dbReference type="Pfam" id="PF02737">
    <property type="entry name" value="3HCDH_N"/>
    <property type="match status" value="1"/>
</dbReference>
<dbReference type="GO" id="GO:0016853">
    <property type="term" value="F:isomerase activity"/>
    <property type="evidence" value="ECO:0007669"/>
    <property type="project" value="UniProtKB-KW"/>
</dbReference>
<evidence type="ECO:0000256" key="3">
    <source>
        <dbReference type="ARBA" id="ARBA00022832"/>
    </source>
</evidence>
<sequence>MAFCMRGRVAMLRVAHPPVNSLSLAARKALMEGIDAAEREGAQALVISGAGATFPAGADIAEFSNGGHLVAPTLNCLVERLHGLRIHTVAALHGTALGGGLELALACHWRVALPSAQLGFPEVGLGVLPGAGGTQSLPRLVPLDVAVQMVTSGSPLSADAALAAGLVDELLPPAAAANAADAAASGGYSLAARLAPLPFDPSRSLPLRPAPTAPGGADAFFSEAAARVRHGARGLHAPLLALEAVRAAVEAPTYAAGREAEAALFLQLAAGEQAAALQHAFFAERAMSKARGGGEAADIARAAVVGAGTMGCGIAMCFANAGVAVTLVEVGEAALARGLEGIRAVYEASERKGKLPGGVEARMRLIGGATTLDVPALREADIVVEAAFEQMDVKKEIFGKLDALCKPTAILASNTSYLDIDEIAAATSRPQLVAGMHFFSPAHVMPLLENVKGKQTSSDTIATIMQLGKRLKKKAVLAGNCNGFIGNRMLEGYVAEALFMLEEGCTPSEVDAAMRGFGMPMGPLEMSDLAGNDIGYMARRNHPRPTERYAGGIADRLVEMKRRVALGQKSKAGWYDYSAGKKPRDDPAVQALIEGYCREHNLVRRQIAEEEERCCLRAPTPPARPQPQPPPRVRTIKSATTQSPLPPQVVDRCLLPLVNEGFKVLEEGIAQRESDIDMVYLFGYGFPRYKGGPMYWARHIRPGGLPKVLSDLEKYGAVHTNVSHWKPAELLLKVASDVTATSKL</sequence>
<comment type="caution">
    <text evidence="13">The sequence shown here is derived from an EMBL/GenBank/DDBJ whole genome shotgun (WGS) entry which is preliminary data.</text>
</comment>
<dbReference type="EMBL" id="JBGBPQ010000003">
    <property type="protein sequence ID" value="KAL1526988.1"/>
    <property type="molecule type" value="Genomic_DNA"/>
</dbReference>
<dbReference type="InterPro" id="IPR029045">
    <property type="entry name" value="ClpP/crotonase-like_dom_sf"/>
</dbReference>
<dbReference type="Proteomes" id="UP001515480">
    <property type="component" value="Unassembled WGS sequence"/>
</dbReference>
<dbReference type="InterPro" id="IPR001753">
    <property type="entry name" value="Enoyl-CoA_hydra/iso"/>
</dbReference>
<dbReference type="InterPro" id="IPR036291">
    <property type="entry name" value="NAD(P)-bd_dom_sf"/>
</dbReference>
<feature type="domain" description="3-hydroxyacyl-CoA dehydrogenase C-terminal" evidence="11">
    <location>
        <begin position="483"/>
        <end position="577"/>
    </location>
</feature>
<feature type="domain" description="3-hydroxyacyl-CoA dehydrogenase NAD binding" evidence="12">
    <location>
        <begin position="302"/>
        <end position="480"/>
    </location>
</feature>
<keyword evidence="14" id="KW-1185">Reference proteome</keyword>
<dbReference type="GO" id="GO:0004300">
    <property type="term" value="F:enoyl-CoA hydratase activity"/>
    <property type="evidence" value="ECO:0007669"/>
    <property type="project" value="UniProtKB-ARBA"/>
</dbReference>
<dbReference type="InterPro" id="IPR006108">
    <property type="entry name" value="3HC_DH_C"/>
</dbReference>
<evidence type="ECO:0000256" key="9">
    <source>
        <dbReference type="ARBA" id="ARBA00023239"/>
    </source>
</evidence>
<dbReference type="FunFam" id="3.40.50.720:FF:000009">
    <property type="entry name" value="Fatty oxidation complex, alpha subunit"/>
    <property type="match status" value="1"/>
</dbReference>
<dbReference type="SUPFAM" id="SSF48179">
    <property type="entry name" value="6-phosphogluconate dehydrogenase C-terminal domain-like"/>
    <property type="match status" value="2"/>
</dbReference>
<dbReference type="Pfam" id="PF00725">
    <property type="entry name" value="3HCDH"/>
    <property type="match status" value="1"/>
</dbReference>
<dbReference type="Gene3D" id="3.40.50.720">
    <property type="entry name" value="NAD(P)-binding Rossmann-like Domain"/>
    <property type="match status" value="1"/>
</dbReference>
<gene>
    <name evidence="13" type="ORF">AB1Y20_015677</name>
</gene>
<evidence type="ECO:0008006" key="15">
    <source>
        <dbReference type="Google" id="ProtNLM"/>
    </source>
</evidence>
<name>A0AB34K1H6_PRYPA</name>
<evidence type="ECO:0000256" key="10">
    <source>
        <dbReference type="ARBA" id="ARBA00023268"/>
    </source>
</evidence>
<evidence type="ECO:0000256" key="7">
    <source>
        <dbReference type="ARBA" id="ARBA00023140"/>
    </source>
</evidence>
<dbReference type="PANTHER" id="PTHR23309">
    <property type="entry name" value="3-HYDROXYACYL-COA DEHYROGENASE"/>
    <property type="match status" value="1"/>
</dbReference>
<evidence type="ECO:0000256" key="2">
    <source>
        <dbReference type="ARBA" id="ARBA00005005"/>
    </source>
</evidence>
<dbReference type="GO" id="GO:0005777">
    <property type="term" value="C:peroxisome"/>
    <property type="evidence" value="ECO:0007669"/>
    <property type="project" value="UniProtKB-SubCell"/>
</dbReference>
<keyword evidence="10" id="KW-0511">Multifunctional enzyme</keyword>
<protein>
    <recommendedName>
        <fullName evidence="15">Enoyl-CoA hydratase</fullName>
    </recommendedName>
</protein>